<dbReference type="Gene3D" id="1.10.238.10">
    <property type="entry name" value="EF-hand"/>
    <property type="match status" value="1"/>
</dbReference>
<evidence type="ECO:0000313" key="16">
    <source>
        <dbReference type="Proteomes" id="UP000887574"/>
    </source>
</evidence>
<keyword evidence="9" id="KW-0677">Repeat</keyword>
<feature type="domain" description="NUCB1-like N-terminal" evidence="15">
    <location>
        <begin position="28"/>
        <end position="164"/>
    </location>
</feature>
<feature type="compositionally biased region" description="Low complexity" evidence="13">
    <location>
        <begin position="361"/>
        <end position="374"/>
    </location>
</feature>
<feature type="region of interest" description="Disordered" evidence="13">
    <location>
        <begin position="30"/>
        <end position="52"/>
    </location>
</feature>
<feature type="compositionally biased region" description="Basic and acidic residues" evidence="13">
    <location>
        <begin position="189"/>
        <end position="219"/>
    </location>
</feature>
<keyword evidence="6" id="KW-0964">Secreted</keyword>
<dbReference type="Pfam" id="PF25434">
    <property type="entry name" value="NUCB1_N"/>
    <property type="match status" value="1"/>
</dbReference>
<feature type="region of interest" description="Disordered" evidence="13">
    <location>
        <begin position="350"/>
        <end position="374"/>
    </location>
</feature>
<evidence type="ECO:0000256" key="11">
    <source>
        <dbReference type="ARBA" id="ARBA00023034"/>
    </source>
</evidence>
<evidence type="ECO:0000259" key="15">
    <source>
        <dbReference type="Pfam" id="PF25434"/>
    </source>
</evidence>
<keyword evidence="8 14" id="KW-0732">Signal</keyword>
<dbReference type="GO" id="GO:0016020">
    <property type="term" value="C:membrane"/>
    <property type="evidence" value="ECO:0007669"/>
    <property type="project" value="UniProtKB-SubCell"/>
</dbReference>
<evidence type="ECO:0000256" key="7">
    <source>
        <dbReference type="ARBA" id="ARBA00022553"/>
    </source>
</evidence>
<feature type="chain" id="PRO_5037862229" evidence="14">
    <location>
        <begin position="22"/>
        <end position="407"/>
    </location>
</feature>
<dbReference type="PROSITE" id="PS00018">
    <property type="entry name" value="EF_HAND_1"/>
    <property type="match status" value="1"/>
</dbReference>
<evidence type="ECO:0000256" key="2">
    <source>
        <dbReference type="ARBA" id="ARBA00004496"/>
    </source>
</evidence>
<dbReference type="InterPro" id="IPR057576">
    <property type="entry name" value="NUCB1_N"/>
</dbReference>
<dbReference type="InterPro" id="IPR011992">
    <property type="entry name" value="EF-hand-dom_pair"/>
</dbReference>
<protein>
    <submittedName>
        <fullName evidence="17">EF-hand domain-containing protein</fullName>
    </submittedName>
</protein>
<organism evidence="16 17">
    <name type="scientific">Ditylenchus dipsaci</name>
    <dbReference type="NCBI Taxonomy" id="166011"/>
    <lineage>
        <taxon>Eukaryota</taxon>
        <taxon>Metazoa</taxon>
        <taxon>Ecdysozoa</taxon>
        <taxon>Nematoda</taxon>
        <taxon>Chromadorea</taxon>
        <taxon>Rhabditida</taxon>
        <taxon>Tylenchina</taxon>
        <taxon>Tylenchomorpha</taxon>
        <taxon>Sphaerularioidea</taxon>
        <taxon>Anguinidae</taxon>
        <taxon>Anguininae</taxon>
        <taxon>Ditylenchus</taxon>
    </lineage>
</organism>
<evidence type="ECO:0000256" key="8">
    <source>
        <dbReference type="ARBA" id="ARBA00022729"/>
    </source>
</evidence>
<evidence type="ECO:0000256" key="5">
    <source>
        <dbReference type="ARBA" id="ARBA00022490"/>
    </source>
</evidence>
<feature type="compositionally biased region" description="Basic and acidic residues" evidence="13">
    <location>
        <begin position="37"/>
        <end position="52"/>
    </location>
</feature>
<dbReference type="AlphaFoldDB" id="A0A915DPF8"/>
<dbReference type="GO" id="GO:0070062">
    <property type="term" value="C:extracellular exosome"/>
    <property type="evidence" value="ECO:0007669"/>
    <property type="project" value="TreeGrafter"/>
</dbReference>
<feature type="region of interest" description="Disordered" evidence="13">
    <location>
        <begin position="189"/>
        <end position="223"/>
    </location>
</feature>
<accession>A0A915DPF8</accession>
<dbReference type="InterPro" id="IPR040250">
    <property type="entry name" value="Nucleobindin"/>
</dbReference>
<sequence>MAKFGLRLVLFVALLVGLVVCPPPNRQTVEQQATNNKVEEEHKTQQEQAEDHDSQYKFAYSKYLELVVKILESEPKFQERIKGMNEEEIKSGKIADHIDDLGTEVFDQLTKAKIAEIDRLREEIQKQIEKDGDAKNIAMPEHLDVNDWEKFGKEDLRKLIKKTVMDMNAIDEKRKENFKKYELEKKAQEDHRLAQLSQEEREKAQREIEDAKQRHNQHEKLKHPGGREQLEEVGKRGIIWTNRISILKLSLQLEALFQVELEKVYNETNPDDDPKERIEEMYRMREHVVKQMDKNEDRMISLEEFLHDNQAQEDNKPDEGWDDLANQKVYTDEELKKFEEEYAKQQGWGENAYESSTTTNHAPQQQAHQVPPVQHQCQCTTKLHLCQSNNKLATTYPTSSSWKVAQS</sequence>
<keyword evidence="5" id="KW-0963">Cytoplasm</keyword>
<proteinExistence type="predicted"/>
<keyword evidence="10" id="KW-0106">Calcium</keyword>
<reference evidence="17" key="1">
    <citation type="submission" date="2022-11" db="UniProtKB">
        <authorList>
            <consortium name="WormBaseParasite"/>
        </authorList>
    </citation>
    <scope>IDENTIFICATION</scope>
</reference>
<feature type="signal peptide" evidence="14">
    <location>
        <begin position="1"/>
        <end position="21"/>
    </location>
</feature>
<keyword evidence="12" id="KW-0472">Membrane</keyword>
<keyword evidence="16" id="KW-1185">Reference proteome</keyword>
<dbReference type="SUPFAM" id="SSF47473">
    <property type="entry name" value="EF-hand"/>
    <property type="match status" value="1"/>
</dbReference>
<keyword evidence="11" id="KW-0333">Golgi apparatus</keyword>
<evidence type="ECO:0000256" key="3">
    <source>
        <dbReference type="ARBA" id="ARBA00004555"/>
    </source>
</evidence>
<dbReference type="WBParaSite" id="jg21526.2">
    <property type="protein sequence ID" value="jg21526.2"/>
    <property type="gene ID" value="jg21526"/>
</dbReference>
<dbReference type="GO" id="GO:0005793">
    <property type="term" value="C:endoplasmic reticulum-Golgi intermediate compartment"/>
    <property type="evidence" value="ECO:0007669"/>
    <property type="project" value="TreeGrafter"/>
</dbReference>
<dbReference type="Proteomes" id="UP000887574">
    <property type="component" value="Unplaced"/>
</dbReference>
<dbReference type="PANTHER" id="PTHR19237:SF20">
    <property type="entry name" value="NUCLEOBINDIN 1"/>
    <property type="match status" value="1"/>
</dbReference>
<evidence type="ECO:0000256" key="1">
    <source>
        <dbReference type="ARBA" id="ARBA00004170"/>
    </source>
</evidence>
<keyword evidence="7" id="KW-0597">Phosphoprotein</keyword>
<evidence type="ECO:0000256" key="10">
    <source>
        <dbReference type="ARBA" id="ARBA00022837"/>
    </source>
</evidence>
<dbReference type="InterPro" id="IPR018247">
    <property type="entry name" value="EF_Hand_1_Ca_BS"/>
</dbReference>
<evidence type="ECO:0000313" key="17">
    <source>
        <dbReference type="WBParaSite" id="jg21526.2"/>
    </source>
</evidence>
<evidence type="ECO:0000256" key="12">
    <source>
        <dbReference type="ARBA" id="ARBA00023136"/>
    </source>
</evidence>
<evidence type="ECO:0000256" key="4">
    <source>
        <dbReference type="ARBA" id="ARBA00004613"/>
    </source>
</evidence>
<dbReference type="GO" id="GO:0005509">
    <property type="term" value="F:calcium ion binding"/>
    <property type="evidence" value="ECO:0007669"/>
    <property type="project" value="TreeGrafter"/>
</dbReference>
<evidence type="ECO:0000256" key="9">
    <source>
        <dbReference type="ARBA" id="ARBA00022737"/>
    </source>
</evidence>
<comment type="subcellular location">
    <subcellularLocation>
        <location evidence="2">Cytoplasm</location>
    </subcellularLocation>
    <subcellularLocation>
        <location evidence="3">Golgi apparatus</location>
    </subcellularLocation>
    <subcellularLocation>
        <location evidence="1">Membrane</location>
        <topology evidence="1">Peripheral membrane protein</topology>
    </subcellularLocation>
    <subcellularLocation>
        <location evidence="4">Secreted</location>
    </subcellularLocation>
</comment>
<evidence type="ECO:0000256" key="6">
    <source>
        <dbReference type="ARBA" id="ARBA00022525"/>
    </source>
</evidence>
<name>A0A915DPF8_9BILA</name>
<dbReference type="PANTHER" id="PTHR19237">
    <property type="entry name" value="NUCLEOBINDIN"/>
    <property type="match status" value="1"/>
</dbReference>
<evidence type="ECO:0000256" key="14">
    <source>
        <dbReference type="SAM" id="SignalP"/>
    </source>
</evidence>
<evidence type="ECO:0000256" key="13">
    <source>
        <dbReference type="SAM" id="MobiDB-lite"/>
    </source>
</evidence>
<dbReference type="GO" id="GO:0005794">
    <property type="term" value="C:Golgi apparatus"/>
    <property type="evidence" value="ECO:0007669"/>
    <property type="project" value="UniProtKB-SubCell"/>
</dbReference>